<dbReference type="eggNOG" id="COG1309">
    <property type="taxonomic scope" value="Bacteria"/>
</dbReference>
<dbReference type="AlphaFoldDB" id="A0A1P8KCG4"/>
<protein>
    <recommendedName>
        <fullName evidence="3">HTH tetR-type domain-containing protein</fullName>
    </recommendedName>
</protein>
<sequence length="224" mass="24738">MERKRARSQEDKDQRRAHLVAAAAELFAQGHYDTVTIARVADRAGVAKGTAYLYFASKETLFLELVRAELTQWLAALTASLGRVRSAQAADAVAKAIAHSLDERATLRRLLVLLHSVLELNIAEDTARSFKHFMRDLLHEVSTTIAQAIPGLRLEDAQTLVLQTHALVISVTQLSEPPAVVARVMEADPSLHSMRIAFEPFVAHTLTTLLRGMLHPRPVSPRKA</sequence>
<dbReference type="InterPro" id="IPR050109">
    <property type="entry name" value="HTH-type_TetR-like_transc_reg"/>
</dbReference>
<organism evidence="4 5">
    <name type="scientific">Rhodoferax saidenbachensis</name>
    <dbReference type="NCBI Taxonomy" id="1484693"/>
    <lineage>
        <taxon>Bacteria</taxon>
        <taxon>Pseudomonadati</taxon>
        <taxon>Pseudomonadota</taxon>
        <taxon>Betaproteobacteria</taxon>
        <taxon>Burkholderiales</taxon>
        <taxon>Comamonadaceae</taxon>
        <taxon>Rhodoferax</taxon>
    </lineage>
</organism>
<feature type="DNA-binding region" description="H-T-H motif" evidence="2">
    <location>
        <begin position="36"/>
        <end position="55"/>
    </location>
</feature>
<dbReference type="PRINTS" id="PR00455">
    <property type="entry name" value="HTHTETR"/>
</dbReference>
<evidence type="ECO:0000256" key="2">
    <source>
        <dbReference type="PROSITE-ProRule" id="PRU00335"/>
    </source>
</evidence>
<keyword evidence="1 2" id="KW-0238">DNA-binding</keyword>
<gene>
    <name evidence="4" type="ORF">RS694_15040</name>
</gene>
<dbReference type="GO" id="GO:0003700">
    <property type="term" value="F:DNA-binding transcription factor activity"/>
    <property type="evidence" value="ECO:0007669"/>
    <property type="project" value="TreeGrafter"/>
</dbReference>
<dbReference type="SUPFAM" id="SSF46689">
    <property type="entry name" value="Homeodomain-like"/>
    <property type="match status" value="1"/>
</dbReference>
<accession>A0A1P8KCG4</accession>
<dbReference type="InterPro" id="IPR041483">
    <property type="entry name" value="TetR_C_34"/>
</dbReference>
<name>A0A1P8KCG4_9BURK</name>
<dbReference type="GO" id="GO:0000976">
    <property type="term" value="F:transcription cis-regulatory region binding"/>
    <property type="evidence" value="ECO:0007669"/>
    <property type="project" value="TreeGrafter"/>
</dbReference>
<evidence type="ECO:0000256" key="1">
    <source>
        <dbReference type="ARBA" id="ARBA00023125"/>
    </source>
</evidence>
<dbReference type="PROSITE" id="PS50977">
    <property type="entry name" value="HTH_TETR_2"/>
    <property type="match status" value="1"/>
</dbReference>
<reference evidence="4 5" key="1">
    <citation type="submission" date="2017-01" db="EMBL/GenBank/DDBJ databases">
        <authorList>
            <person name="Mah S.A."/>
            <person name="Swanson W.J."/>
            <person name="Moy G.W."/>
            <person name="Vacquier V.D."/>
        </authorList>
    </citation>
    <scope>NUCLEOTIDE SEQUENCE [LARGE SCALE GENOMIC DNA]</scope>
    <source>
        <strain evidence="4 5">DSM 22694</strain>
    </source>
</reference>
<evidence type="ECO:0000259" key="3">
    <source>
        <dbReference type="PROSITE" id="PS50977"/>
    </source>
</evidence>
<dbReference type="KEGG" id="rsb:RS694_15040"/>
<dbReference type="InterPro" id="IPR001647">
    <property type="entry name" value="HTH_TetR"/>
</dbReference>
<proteinExistence type="predicted"/>
<feature type="domain" description="HTH tetR-type" evidence="3">
    <location>
        <begin position="13"/>
        <end position="73"/>
    </location>
</feature>
<evidence type="ECO:0000313" key="4">
    <source>
        <dbReference type="EMBL" id="APW43720.1"/>
    </source>
</evidence>
<dbReference type="Pfam" id="PF17929">
    <property type="entry name" value="TetR_C_34"/>
    <property type="match status" value="1"/>
</dbReference>
<dbReference type="Gene3D" id="1.10.357.10">
    <property type="entry name" value="Tetracycline Repressor, domain 2"/>
    <property type="match status" value="1"/>
</dbReference>
<evidence type="ECO:0000313" key="5">
    <source>
        <dbReference type="Proteomes" id="UP000186110"/>
    </source>
</evidence>
<dbReference type="PANTHER" id="PTHR30055:SF178">
    <property type="entry name" value="POSSIBLE TRANSCRIPTIONAL REGULATORY PROTEIN"/>
    <property type="match status" value="1"/>
</dbReference>
<keyword evidence="5" id="KW-1185">Reference proteome</keyword>
<dbReference type="InterPro" id="IPR009057">
    <property type="entry name" value="Homeodomain-like_sf"/>
</dbReference>
<dbReference type="Proteomes" id="UP000186110">
    <property type="component" value="Chromosome"/>
</dbReference>
<dbReference type="EMBL" id="CP019239">
    <property type="protein sequence ID" value="APW43720.1"/>
    <property type="molecule type" value="Genomic_DNA"/>
</dbReference>
<dbReference type="PANTHER" id="PTHR30055">
    <property type="entry name" value="HTH-TYPE TRANSCRIPTIONAL REGULATOR RUTR"/>
    <property type="match status" value="1"/>
</dbReference>
<dbReference type="STRING" id="1484693.RS694_15040"/>
<dbReference type="Pfam" id="PF00440">
    <property type="entry name" value="TetR_N"/>
    <property type="match status" value="1"/>
</dbReference>